<sequence>MSNNASDKSRAARPKAKNPSGLTSHLGNLAAKSKLDEFRRFFDLKLDVWREFRDRLHRIVYDSFSWPQVQVLDNRHACAEEFLKQWGLEYWGTPENRDKYLMEEHLGSEDFCIYPDHKAV</sequence>
<evidence type="ECO:0000313" key="2">
    <source>
        <dbReference type="EMBL" id="KAJ5179164.1"/>
    </source>
</evidence>
<dbReference type="Proteomes" id="UP001146351">
    <property type="component" value="Unassembled WGS sequence"/>
</dbReference>
<reference evidence="2" key="1">
    <citation type="submission" date="2022-11" db="EMBL/GenBank/DDBJ databases">
        <authorList>
            <person name="Petersen C."/>
        </authorList>
    </citation>
    <scope>NUCLEOTIDE SEQUENCE</scope>
    <source>
        <strain evidence="2">IBT 21917</strain>
    </source>
</reference>
<dbReference type="OrthoDB" id="4363099at2759"/>
<name>A0A9W9IJX0_9EURO</name>
<reference evidence="2" key="2">
    <citation type="journal article" date="2023" name="IMA Fungus">
        <title>Comparative genomic study of the Penicillium genus elucidates a diverse pangenome and 15 lateral gene transfer events.</title>
        <authorList>
            <person name="Petersen C."/>
            <person name="Sorensen T."/>
            <person name="Nielsen M.R."/>
            <person name="Sondergaard T.E."/>
            <person name="Sorensen J.L."/>
            <person name="Fitzpatrick D.A."/>
            <person name="Frisvad J.C."/>
            <person name="Nielsen K.L."/>
        </authorList>
    </citation>
    <scope>NUCLEOTIDE SEQUENCE</scope>
    <source>
        <strain evidence="2">IBT 21917</strain>
    </source>
</reference>
<comment type="caution">
    <text evidence="2">The sequence shown here is derived from an EMBL/GenBank/DDBJ whole genome shotgun (WGS) entry which is preliminary data.</text>
</comment>
<protein>
    <submittedName>
        <fullName evidence="2">Uncharacterized protein</fullName>
    </submittedName>
</protein>
<proteinExistence type="predicted"/>
<evidence type="ECO:0000256" key="1">
    <source>
        <dbReference type="SAM" id="MobiDB-lite"/>
    </source>
</evidence>
<gene>
    <name evidence="2" type="ORF">N7492_002374</name>
</gene>
<accession>A0A9W9IJX0</accession>
<organism evidence="2 3">
    <name type="scientific">Penicillium capsulatum</name>
    <dbReference type="NCBI Taxonomy" id="69766"/>
    <lineage>
        <taxon>Eukaryota</taxon>
        <taxon>Fungi</taxon>
        <taxon>Dikarya</taxon>
        <taxon>Ascomycota</taxon>
        <taxon>Pezizomycotina</taxon>
        <taxon>Eurotiomycetes</taxon>
        <taxon>Eurotiomycetidae</taxon>
        <taxon>Eurotiales</taxon>
        <taxon>Aspergillaceae</taxon>
        <taxon>Penicillium</taxon>
    </lineage>
</organism>
<evidence type="ECO:0000313" key="3">
    <source>
        <dbReference type="Proteomes" id="UP001146351"/>
    </source>
</evidence>
<dbReference type="AlphaFoldDB" id="A0A9W9IJX0"/>
<keyword evidence="3" id="KW-1185">Reference proteome</keyword>
<feature type="region of interest" description="Disordered" evidence="1">
    <location>
        <begin position="1"/>
        <end position="26"/>
    </location>
</feature>
<dbReference type="EMBL" id="JAPQKO010000002">
    <property type="protein sequence ID" value="KAJ5179164.1"/>
    <property type="molecule type" value="Genomic_DNA"/>
</dbReference>